<dbReference type="Proteomes" id="UP000073492">
    <property type="component" value="Unassembled WGS sequence"/>
</dbReference>
<reference evidence="1 2" key="1">
    <citation type="submission" date="2015-07" db="EMBL/GenBank/DDBJ databases">
        <title>Comparative genomics of the Sigatoka disease complex on banana suggests a link between parallel evolutionary changes in Pseudocercospora fijiensis and Pseudocercospora eumusae and increased virulence on the banana host.</title>
        <authorList>
            <person name="Chang T.-C."/>
            <person name="Salvucci A."/>
            <person name="Crous P.W."/>
            <person name="Stergiopoulos I."/>
        </authorList>
    </citation>
    <scope>NUCLEOTIDE SEQUENCE [LARGE SCALE GENOMIC DNA]</scope>
    <source>
        <strain evidence="1 2">CBS 116634</strain>
    </source>
</reference>
<comment type="caution">
    <text evidence="1">The sequence shown here is derived from an EMBL/GenBank/DDBJ whole genome shotgun (WGS) entry which is preliminary data.</text>
</comment>
<gene>
    <name evidence="1" type="ORF">AC579_5991</name>
</gene>
<dbReference type="EMBL" id="LFZO01000343">
    <property type="protein sequence ID" value="KXT09445.1"/>
    <property type="molecule type" value="Genomic_DNA"/>
</dbReference>
<organism evidence="1 2">
    <name type="scientific">Pseudocercospora musae</name>
    <dbReference type="NCBI Taxonomy" id="113226"/>
    <lineage>
        <taxon>Eukaryota</taxon>
        <taxon>Fungi</taxon>
        <taxon>Dikarya</taxon>
        <taxon>Ascomycota</taxon>
        <taxon>Pezizomycotina</taxon>
        <taxon>Dothideomycetes</taxon>
        <taxon>Dothideomycetidae</taxon>
        <taxon>Mycosphaerellales</taxon>
        <taxon>Mycosphaerellaceae</taxon>
        <taxon>Pseudocercospora</taxon>
    </lineage>
</organism>
<proteinExistence type="predicted"/>
<accession>A0A139I4D8</accession>
<evidence type="ECO:0000313" key="2">
    <source>
        <dbReference type="Proteomes" id="UP000073492"/>
    </source>
</evidence>
<sequence length="143" mass="16410">MPATSDAHTSLLEYHIPVILWSENRSNENLLEEPFDRWRCQMALILALAIFDKAIERLPCAQDIESLRFHRQHTAHVLRIRPGAREVPIHRQAKRGTSLISAVKILTAAALTGRLKELGHRAGYVEGLILTRLSERIWKHPRQ</sequence>
<evidence type="ECO:0000313" key="1">
    <source>
        <dbReference type="EMBL" id="KXT09445.1"/>
    </source>
</evidence>
<name>A0A139I4D8_9PEZI</name>
<keyword evidence="2" id="KW-1185">Reference proteome</keyword>
<protein>
    <submittedName>
        <fullName evidence="1">Uncharacterized protein</fullName>
    </submittedName>
</protein>
<dbReference type="AlphaFoldDB" id="A0A139I4D8"/>